<feature type="region of interest" description="Disordered" evidence="1">
    <location>
        <begin position="20"/>
        <end position="75"/>
    </location>
</feature>
<evidence type="ECO:0000256" key="1">
    <source>
        <dbReference type="SAM" id="MobiDB-lite"/>
    </source>
</evidence>
<feature type="compositionally biased region" description="Basic and acidic residues" evidence="1">
    <location>
        <begin position="52"/>
        <end position="75"/>
    </location>
</feature>
<reference evidence="2" key="2">
    <citation type="journal article" date="2015" name="Data Brief">
        <title>Shoot transcriptome of the giant reed, Arundo donax.</title>
        <authorList>
            <person name="Barrero R.A."/>
            <person name="Guerrero F.D."/>
            <person name="Moolhuijzen P."/>
            <person name="Goolsby J.A."/>
            <person name="Tidwell J."/>
            <person name="Bellgard S.E."/>
            <person name="Bellgard M.I."/>
        </authorList>
    </citation>
    <scope>NUCLEOTIDE SEQUENCE</scope>
    <source>
        <tissue evidence="2">Shoot tissue taken approximately 20 cm above the soil surface</tissue>
    </source>
</reference>
<evidence type="ECO:0000313" key="2">
    <source>
        <dbReference type="EMBL" id="JAE21927.1"/>
    </source>
</evidence>
<organism evidence="2">
    <name type="scientific">Arundo donax</name>
    <name type="common">Giant reed</name>
    <name type="synonym">Donax arundinaceus</name>
    <dbReference type="NCBI Taxonomy" id="35708"/>
    <lineage>
        <taxon>Eukaryota</taxon>
        <taxon>Viridiplantae</taxon>
        <taxon>Streptophyta</taxon>
        <taxon>Embryophyta</taxon>
        <taxon>Tracheophyta</taxon>
        <taxon>Spermatophyta</taxon>
        <taxon>Magnoliopsida</taxon>
        <taxon>Liliopsida</taxon>
        <taxon>Poales</taxon>
        <taxon>Poaceae</taxon>
        <taxon>PACMAD clade</taxon>
        <taxon>Arundinoideae</taxon>
        <taxon>Arundineae</taxon>
        <taxon>Arundo</taxon>
    </lineage>
</organism>
<accession>A0A0A9GBQ3</accession>
<name>A0A0A9GBQ3_ARUDO</name>
<sequence>MVVVVVTLAQRLDPDLVAAGAGAGAGAAPPRRPPLHPSPAPCPGWRSQTRSNGERRRSARIRSHDLEEPWQEERT</sequence>
<dbReference type="AlphaFoldDB" id="A0A0A9GBQ3"/>
<dbReference type="EMBL" id="GBRH01175969">
    <property type="protein sequence ID" value="JAE21927.1"/>
    <property type="molecule type" value="Transcribed_RNA"/>
</dbReference>
<feature type="compositionally biased region" description="Pro residues" evidence="1">
    <location>
        <begin position="30"/>
        <end position="42"/>
    </location>
</feature>
<proteinExistence type="predicted"/>
<reference evidence="2" key="1">
    <citation type="submission" date="2014-09" db="EMBL/GenBank/DDBJ databases">
        <authorList>
            <person name="Magalhaes I.L.F."/>
            <person name="Oliveira U."/>
            <person name="Santos F.R."/>
            <person name="Vidigal T.H.D.A."/>
            <person name="Brescovit A.D."/>
            <person name="Santos A.J."/>
        </authorList>
    </citation>
    <scope>NUCLEOTIDE SEQUENCE</scope>
    <source>
        <tissue evidence="2">Shoot tissue taken approximately 20 cm above the soil surface</tissue>
    </source>
</reference>
<protein>
    <submittedName>
        <fullName evidence="2">Uncharacterized protein</fullName>
    </submittedName>
</protein>